<reference evidence="2" key="1">
    <citation type="journal article" date="2011" name="Proc. Natl. Acad. Sci. U.S.A.">
        <title>Obligate biotrophy features unraveled by the genomic analysis of rust fungi.</title>
        <authorList>
            <person name="Duplessis S."/>
            <person name="Cuomo C.A."/>
            <person name="Lin Y.-C."/>
            <person name="Aerts A."/>
            <person name="Tisserant E."/>
            <person name="Veneault-Fourrey C."/>
            <person name="Joly D.L."/>
            <person name="Hacquard S."/>
            <person name="Amselem J."/>
            <person name="Cantarel B.L."/>
            <person name="Chiu R."/>
            <person name="Coutinho P.M."/>
            <person name="Feau N."/>
            <person name="Field M."/>
            <person name="Frey P."/>
            <person name="Gelhaye E."/>
            <person name="Goldberg J."/>
            <person name="Grabherr M.G."/>
            <person name="Kodira C.D."/>
            <person name="Kohler A."/>
            <person name="Kuees U."/>
            <person name="Lindquist E.A."/>
            <person name="Lucas S.M."/>
            <person name="Mago R."/>
            <person name="Mauceli E."/>
            <person name="Morin E."/>
            <person name="Murat C."/>
            <person name="Pangilinan J.L."/>
            <person name="Park R."/>
            <person name="Pearson M."/>
            <person name="Quesneville H."/>
            <person name="Rouhier N."/>
            <person name="Sakthikumar S."/>
            <person name="Salamov A.A."/>
            <person name="Schmutz J."/>
            <person name="Selles B."/>
            <person name="Shapiro H."/>
            <person name="Tanguay P."/>
            <person name="Tuskan G.A."/>
            <person name="Henrissat B."/>
            <person name="Van de Peer Y."/>
            <person name="Rouze P."/>
            <person name="Ellis J.G."/>
            <person name="Dodds P.N."/>
            <person name="Schein J.E."/>
            <person name="Zhong S."/>
            <person name="Hamelin R.C."/>
            <person name="Grigoriev I.V."/>
            <person name="Szabo L.J."/>
            <person name="Martin F."/>
        </authorList>
    </citation>
    <scope>NUCLEOTIDE SEQUENCE [LARGE SCALE GENOMIC DNA]</scope>
    <source>
        <strain evidence="2">98AG31 / pathotype 3-4-7</strain>
    </source>
</reference>
<gene>
    <name evidence="1" type="ORF">MELLADRAFT_106967</name>
</gene>
<dbReference type="AlphaFoldDB" id="F4RN80"/>
<dbReference type="KEGG" id="mlr:MELLADRAFT_106967"/>
<protein>
    <submittedName>
        <fullName evidence="1">Uncharacterized protein</fullName>
    </submittedName>
</protein>
<name>F4RN80_MELLP</name>
<proteinExistence type="predicted"/>
<sequence>MVRTNGHFLLARAFIVGVEGSSSIDGIRINKRLDGFYLEAYLGSSLRAYHHPEKFERMLIYFLAMDPSMFVGFLFRNEEQWEDNSSALIYLISSSFGITRTSIIIVLLQSYTSSSTLARLTIAACPVCFMHWGENGVVQNLKWLEDQGPTSSSLIAKRDLDVAAKIVADQELTGLTPEENVRIRHNIDRNHKLDYFETQLLPLHAHDKIPQMRLCRAMSTVVPDGIILLFSEQNDGDNFVHFSCVVSLGNTALLGLQKDFKLTAADYSWLGTIFYHIAAIFTPSTRKVSYLLFEYPQSLALQRHPVGKWLAFNGILWAILVASQVLHSSRARIKNRVFWWLIAASLALQIALDKREEVCEDFEEADKGKGLD</sequence>
<evidence type="ECO:0000313" key="1">
    <source>
        <dbReference type="EMBL" id="EGG06252.1"/>
    </source>
</evidence>
<dbReference type="InParanoid" id="F4RN80"/>
<evidence type="ECO:0000313" key="2">
    <source>
        <dbReference type="Proteomes" id="UP000001072"/>
    </source>
</evidence>
<dbReference type="RefSeq" id="XP_007410490.1">
    <property type="nucleotide sequence ID" value="XM_007410428.1"/>
</dbReference>
<accession>F4RN80</accession>
<keyword evidence="2" id="KW-1185">Reference proteome</keyword>
<dbReference type="GeneID" id="18923050"/>
<dbReference type="OrthoDB" id="6730379at2759"/>
<dbReference type="Proteomes" id="UP000001072">
    <property type="component" value="Unassembled WGS sequence"/>
</dbReference>
<dbReference type="HOGENOM" id="CLU_744108_0_0_1"/>
<dbReference type="VEuPathDB" id="FungiDB:MELLADRAFT_106967"/>
<dbReference type="EMBL" id="GL883109">
    <property type="protein sequence ID" value="EGG06252.1"/>
    <property type="molecule type" value="Genomic_DNA"/>
</dbReference>
<organism evidence="2">
    <name type="scientific">Melampsora larici-populina (strain 98AG31 / pathotype 3-4-7)</name>
    <name type="common">Poplar leaf rust fungus</name>
    <dbReference type="NCBI Taxonomy" id="747676"/>
    <lineage>
        <taxon>Eukaryota</taxon>
        <taxon>Fungi</taxon>
        <taxon>Dikarya</taxon>
        <taxon>Basidiomycota</taxon>
        <taxon>Pucciniomycotina</taxon>
        <taxon>Pucciniomycetes</taxon>
        <taxon>Pucciniales</taxon>
        <taxon>Melampsoraceae</taxon>
        <taxon>Melampsora</taxon>
    </lineage>
</organism>